<dbReference type="Pfam" id="PF07876">
    <property type="entry name" value="Dabb"/>
    <property type="match status" value="1"/>
</dbReference>
<dbReference type="InterPro" id="IPR011008">
    <property type="entry name" value="Dimeric_a/b-barrel"/>
</dbReference>
<dbReference type="InterPro" id="IPR044662">
    <property type="entry name" value="HS1/DABB1-like"/>
</dbReference>
<sequence>MGKERKKSKGVVMHILLVKFKEEIIQEQINDIINKYANLVNLIDSMKAFLWGRDVSIEDLHQGYTHIFESTFESKEGITEYIAHPAHIEFANLFLPTLEQIVAVDYRPTELPKR</sequence>
<dbReference type="SMART" id="SM00886">
    <property type="entry name" value="Dabb"/>
    <property type="match status" value="1"/>
</dbReference>
<dbReference type="EMBL" id="OZ021744">
    <property type="protein sequence ID" value="CAK9311541.1"/>
    <property type="molecule type" value="Genomic_DNA"/>
</dbReference>
<dbReference type="Gene3D" id="3.30.70.100">
    <property type="match status" value="1"/>
</dbReference>
<dbReference type="InterPro" id="IPR013097">
    <property type="entry name" value="Dabb"/>
</dbReference>
<comment type="subunit">
    <text evidence="1">Homodimer.</text>
</comment>
<name>A0ABP0XXB1_9ROSI</name>
<dbReference type="PANTHER" id="PTHR33178:SF10">
    <property type="entry name" value="STRESS-RESPONSE A_B BARREL DOMAIN-CONTAINING PROTEIN"/>
    <property type="match status" value="1"/>
</dbReference>
<evidence type="ECO:0000313" key="3">
    <source>
        <dbReference type="EMBL" id="CAK9311541.1"/>
    </source>
</evidence>
<evidence type="ECO:0000259" key="2">
    <source>
        <dbReference type="PROSITE" id="PS51502"/>
    </source>
</evidence>
<evidence type="ECO:0000256" key="1">
    <source>
        <dbReference type="ARBA" id="ARBA00011738"/>
    </source>
</evidence>
<organism evidence="3 4">
    <name type="scientific">Citrullus colocynthis</name>
    <name type="common">colocynth</name>
    <dbReference type="NCBI Taxonomy" id="252529"/>
    <lineage>
        <taxon>Eukaryota</taxon>
        <taxon>Viridiplantae</taxon>
        <taxon>Streptophyta</taxon>
        <taxon>Embryophyta</taxon>
        <taxon>Tracheophyta</taxon>
        <taxon>Spermatophyta</taxon>
        <taxon>Magnoliopsida</taxon>
        <taxon>eudicotyledons</taxon>
        <taxon>Gunneridae</taxon>
        <taxon>Pentapetalae</taxon>
        <taxon>rosids</taxon>
        <taxon>fabids</taxon>
        <taxon>Cucurbitales</taxon>
        <taxon>Cucurbitaceae</taxon>
        <taxon>Benincaseae</taxon>
        <taxon>Citrullus</taxon>
    </lineage>
</organism>
<proteinExistence type="predicted"/>
<accession>A0ABP0XXB1</accession>
<dbReference type="PROSITE" id="PS51502">
    <property type="entry name" value="S_R_A_B_BARREL"/>
    <property type="match status" value="1"/>
</dbReference>
<dbReference type="PANTHER" id="PTHR33178">
    <property type="match status" value="1"/>
</dbReference>
<evidence type="ECO:0000313" key="4">
    <source>
        <dbReference type="Proteomes" id="UP001642487"/>
    </source>
</evidence>
<protein>
    <recommendedName>
        <fullName evidence="2">Stress-response A/B barrel domain-containing protein</fullName>
    </recommendedName>
</protein>
<feature type="domain" description="Stress-response A/B barrel" evidence="2">
    <location>
        <begin position="12"/>
        <end position="106"/>
    </location>
</feature>
<keyword evidence="4" id="KW-1185">Reference proteome</keyword>
<dbReference type="Proteomes" id="UP001642487">
    <property type="component" value="Chromosome 10"/>
</dbReference>
<gene>
    <name evidence="3" type="ORF">CITCOLO1_LOCUS3201</name>
</gene>
<dbReference type="SUPFAM" id="SSF54909">
    <property type="entry name" value="Dimeric alpha+beta barrel"/>
    <property type="match status" value="1"/>
</dbReference>
<reference evidence="3 4" key="1">
    <citation type="submission" date="2024-03" db="EMBL/GenBank/DDBJ databases">
        <authorList>
            <person name="Gkanogiannis A."/>
            <person name="Becerra Lopez-Lavalle L."/>
        </authorList>
    </citation>
    <scope>NUCLEOTIDE SEQUENCE [LARGE SCALE GENOMIC DNA]</scope>
</reference>